<evidence type="ECO:0000313" key="6">
    <source>
        <dbReference type="Proteomes" id="UP000887565"/>
    </source>
</evidence>
<evidence type="ECO:0000313" key="7">
    <source>
        <dbReference type="WBParaSite" id="nRc.2.0.1.t33689-RA"/>
    </source>
</evidence>
<proteinExistence type="predicted"/>
<feature type="transmembrane region" description="Helical" evidence="5">
    <location>
        <begin position="35"/>
        <end position="55"/>
    </location>
</feature>
<evidence type="ECO:0000256" key="4">
    <source>
        <dbReference type="ARBA" id="ARBA00023136"/>
    </source>
</evidence>
<dbReference type="Pfam" id="PF04103">
    <property type="entry name" value="CD20"/>
    <property type="match status" value="1"/>
</dbReference>
<feature type="transmembrane region" description="Helical" evidence="5">
    <location>
        <begin position="61"/>
        <end position="81"/>
    </location>
</feature>
<name>A0A915K673_ROMCU</name>
<dbReference type="Proteomes" id="UP000887565">
    <property type="component" value="Unplaced"/>
</dbReference>
<reference evidence="7" key="1">
    <citation type="submission" date="2022-11" db="UniProtKB">
        <authorList>
            <consortium name="WormBaseParasite"/>
        </authorList>
    </citation>
    <scope>IDENTIFICATION</scope>
</reference>
<feature type="transmembrane region" description="Helical" evidence="5">
    <location>
        <begin position="162"/>
        <end position="184"/>
    </location>
</feature>
<evidence type="ECO:0000256" key="2">
    <source>
        <dbReference type="ARBA" id="ARBA00022692"/>
    </source>
</evidence>
<dbReference type="AlphaFoldDB" id="A0A915K673"/>
<organism evidence="6 7">
    <name type="scientific">Romanomermis culicivorax</name>
    <name type="common">Nematode worm</name>
    <dbReference type="NCBI Taxonomy" id="13658"/>
    <lineage>
        <taxon>Eukaryota</taxon>
        <taxon>Metazoa</taxon>
        <taxon>Ecdysozoa</taxon>
        <taxon>Nematoda</taxon>
        <taxon>Enoplea</taxon>
        <taxon>Dorylaimia</taxon>
        <taxon>Mermithida</taxon>
        <taxon>Mermithoidea</taxon>
        <taxon>Mermithidae</taxon>
        <taxon>Romanomermis</taxon>
    </lineage>
</organism>
<evidence type="ECO:0000256" key="5">
    <source>
        <dbReference type="SAM" id="Phobius"/>
    </source>
</evidence>
<evidence type="ECO:0000256" key="3">
    <source>
        <dbReference type="ARBA" id="ARBA00022989"/>
    </source>
</evidence>
<dbReference type="GO" id="GO:0016020">
    <property type="term" value="C:membrane"/>
    <property type="evidence" value="ECO:0007669"/>
    <property type="project" value="UniProtKB-SubCell"/>
</dbReference>
<comment type="subcellular location">
    <subcellularLocation>
        <location evidence="1">Membrane</location>
        <topology evidence="1">Multi-pass membrane protein</topology>
    </subcellularLocation>
</comment>
<protein>
    <submittedName>
        <fullName evidence="7">Uncharacterized protein</fullName>
    </submittedName>
</protein>
<keyword evidence="6" id="KW-1185">Reference proteome</keyword>
<dbReference type="OMA" id="KCLAQCH"/>
<dbReference type="InterPro" id="IPR007237">
    <property type="entry name" value="CD20-like"/>
</dbReference>
<keyword evidence="2 5" id="KW-0812">Transmembrane</keyword>
<evidence type="ECO:0000256" key="1">
    <source>
        <dbReference type="ARBA" id="ARBA00004141"/>
    </source>
</evidence>
<sequence length="220" mass="24672">MQDYRALDQINNDTANQSITVLPVWLVKNSKMLKGLSHCQVMIGLVTTALSLLYLREGALSVFPVGIFVGFYYAICGFIGICGSASYRRGLVIAYFTMLLHSIFVFVPLIIIHSIIAFYFDSGACQVSCQMRILTCQFTCQSEPTWSLVSYRSAQSIDVGHIILSVIEITLALMCCLICCINTCESFKKVDRDVMIRIMDFTMKQPLTEPIEDVDLSRSK</sequence>
<feature type="transmembrane region" description="Helical" evidence="5">
    <location>
        <begin position="93"/>
        <end position="120"/>
    </location>
</feature>
<keyword evidence="3 5" id="KW-1133">Transmembrane helix</keyword>
<dbReference type="WBParaSite" id="nRc.2.0.1.t33689-RA">
    <property type="protein sequence ID" value="nRc.2.0.1.t33689-RA"/>
    <property type="gene ID" value="nRc.2.0.1.g33689"/>
</dbReference>
<keyword evidence="4 5" id="KW-0472">Membrane</keyword>
<accession>A0A915K673</accession>